<keyword evidence="2" id="KW-1185">Reference proteome</keyword>
<dbReference type="KEGG" id="egm:AYC65_14885"/>
<gene>
    <name evidence="1" type="ORF">I6H88_06110</name>
</gene>
<organism evidence="1 2">
    <name type="scientific">Elizabethkingia bruuniana</name>
    <dbReference type="NCBI Taxonomy" id="1756149"/>
    <lineage>
        <taxon>Bacteria</taxon>
        <taxon>Pseudomonadati</taxon>
        <taxon>Bacteroidota</taxon>
        <taxon>Flavobacteriia</taxon>
        <taxon>Flavobacteriales</taxon>
        <taxon>Weeksellaceae</taxon>
        <taxon>Elizabethkingia</taxon>
    </lineage>
</organism>
<evidence type="ECO:0000313" key="1">
    <source>
        <dbReference type="EMBL" id="QQN60151.1"/>
    </source>
</evidence>
<sequence length="288" mass="33518">MLNIFYKHIYFQKNVVIAALLFSFIQLFGQHYIHFKEIDSNLPVKYCEVKIDNHSFFSDSLGRLNMRISKSFEVIDNRYQSMSVRAISKDSVIILHPKEYIIPEVIISSLKTLNFEDRTRRSSIYNLSTGYNYGKVLKGNFQKNAQLKSVTLYPKGKITNLYYIKLDFYDFSNGTKLILKEKLNRDNVIIPLSDLSVQKGKLYIDLKRFNIKLKDPIFFVSMRIIADIGTYQSENINDIIMSLYASKAKEDIYIGGYNSPTEEIWNKQNILSSDPIAISFNILQPYDN</sequence>
<dbReference type="AlphaFoldDB" id="A0A7T7V1J1"/>
<name>A0A7T7V1J1_9FLAO</name>
<dbReference type="RefSeq" id="WP_034869466.1">
    <property type="nucleotide sequence ID" value="NZ_CAJJUP010000002.1"/>
</dbReference>
<accession>A0A7T7V1J1</accession>
<dbReference type="Proteomes" id="UP000595426">
    <property type="component" value="Chromosome"/>
</dbReference>
<protein>
    <submittedName>
        <fullName evidence="1">Uncharacterized protein</fullName>
    </submittedName>
</protein>
<dbReference type="EMBL" id="CP067018">
    <property type="protein sequence ID" value="QQN60151.1"/>
    <property type="molecule type" value="Genomic_DNA"/>
</dbReference>
<evidence type="ECO:0000313" key="2">
    <source>
        <dbReference type="Proteomes" id="UP000595426"/>
    </source>
</evidence>
<dbReference type="OrthoDB" id="9906318at2"/>
<reference evidence="1 2" key="1">
    <citation type="submission" date="2020-12" db="EMBL/GenBank/DDBJ databases">
        <title>FDA dAtabase for Regulatory Grade micrObial Sequences (FDA-ARGOS): Supporting development and validation of Infectious Disease Dx tests.</title>
        <authorList>
            <person name="Kerrigan L."/>
            <person name="Long C."/>
            <person name="Tallon L."/>
            <person name="Sadzewicz L."/>
            <person name="Zhao X."/>
            <person name="Boylan J."/>
            <person name="Ott S."/>
            <person name="Bowen H."/>
            <person name="Vavikolanu K."/>
            <person name="Mehta A."/>
            <person name="Aluvathingal J."/>
            <person name="Nadendla S."/>
            <person name="Yan Y."/>
            <person name="Sichtig H."/>
        </authorList>
    </citation>
    <scope>NUCLEOTIDE SEQUENCE [LARGE SCALE GENOMIC DNA]</scope>
    <source>
        <strain evidence="1 2">FDAARGOS_1031</strain>
    </source>
</reference>
<proteinExistence type="predicted"/>
<dbReference type="GeneID" id="93134199"/>